<keyword evidence="1" id="KW-1133">Transmembrane helix</keyword>
<keyword evidence="1" id="KW-0812">Transmembrane</keyword>
<dbReference type="RefSeq" id="WP_126814334.1">
    <property type="nucleotide sequence ID" value="NZ_NGKC01000013.1"/>
</dbReference>
<dbReference type="OrthoDB" id="2246468at2"/>
<evidence type="ECO:0000256" key="1">
    <source>
        <dbReference type="SAM" id="Phobius"/>
    </source>
</evidence>
<name>A0A430AQR1_9ENTE</name>
<sequence length="124" mass="14036">MKRKRFPLFVGLSVIAGIAGSALLNRRRRTSAKDYQPVLENYIGNWGFIDPRDKHKGILGITVSQQLIVDGKLLRGDIISCTPEELVFQDSFGYLLTIQTDGNVPVLLFDEAENQSYRLERQKP</sequence>
<evidence type="ECO:0008006" key="4">
    <source>
        <dbReference type="Google" id="ProtNLM"/>
    </source>
</evidence>
<proteinExistence type="predicted"/>
<dbReference type="Pfam" id="PF16110">
    <property type="entry name" value="DUF4828"/>
    <property type="match status" value="1"/>
</dbReference>
<evidence type="ECO:0000313" key="3">
    <source>
        <dbReference type="Proteomes" id="UP000286773"/>
    </source>
</evidence>
<feature type="transmembrane region" description="Helical" evidence="1">
    <location>
        <begin position="6"/>
        <end position="24"/>
    </location>
</feature>
<protein>
    <recommendedName>
        <fullName evidence="4">DUF4828 domain-containing protein</fullName>
    </recommendedName>
</protein>
<accession>A0A430AQR1</accession>
<dbReference type="AlphaFoldDB" id="A0A430AQR1"/>
<keyword evidence="1" id="KW-0472">Membrane</keyword>
<organism evidence="2 3">
    <name type="scientific">Vagococcus acidifermentans</name>
    <dbReference type="NCBI Taxonomy" id="564710"/>
    <lineage>
        <taxon>Bacteria</taxon>
        <taxon>Bacillati</taxon>
        <taxon>Bacillota</taxon>
        <taxon>Bacilli</taxon>
        <taxon>Lactobacillales</taxon>
        <taxon>Enterococcaceae</taxon>
        <taxon>Vagococcus</taxon>
    </lineage>
</organism>
<dbReference type="InterPro" id="IPR032254">
    <property type="entry name" value="DUF4828"/>
</dbReference>
<keyword evidence="3" id="KW-1185">Reference proteome</keyword>
<evidence type="ECO:0000313" key="2">
    <source>
        <dbReference type="EMBL" id="RSU10237.1"/>
    </source>
</evidence>
<gene>
    <name evidence="2" type="ORF">CBF27_10850</name>
</gene>
<dbReference type="EMBL" id="NGKC01000013">
    <property type="protein sequence ID" value="RSU10237.1"/>
    <property type="molecule type" value="Genomic_DNA"/>
</dbReference>
<reference evidence="2 3" key="1">
    <citation type="submission" date="2017-05" db="EMBL/GenBank/DDBJ databases">
        <title>Vagococcus spp. assemblies.</title>
        <authorList>
            <person name="Gulvik C.A."/>
        </authorList>
    </citation>
    <scope>NUCLEOTIDE SEQUENCE [LARGE SCALE GENOMIC DNA]</scope>
    <source>
        <strain evidence="2 3">LMG 24798</strain>
    </source>
</reference>
<comment type="caution">
    <text evidence="2">The sequence shown here is derived from an EMBL/GenBank/DDBJ whole genome shotgun (WGS) entry which is preliminary data.</text>
</comment>
<dbReference type="Proteomes" id="UP000286773">
    <property type="component" value="Unassembled WGS sequence"/>
</dbReference>